<organism evidence="2 3">
    <name type="scientific">Cohnella boryungensis</name>
    <dbReference type="NCBI Taxonomy" id="768479"/>
    <lineage>
        <taxon>Bacteria</taxon>
        <taxon>Bacillati</taxon>
        <taxon>Bacillota</taxon>
        <taxon>Bacilli</taxon>
        <taxon>Bacillales</taxon>
        <taxon>Paenibacillaceae</taxon>
        <taxon>Cohnella</taxon>
    </lineage>
</organism>
<evidence type="ECO:0000313" key="2">
    <source>
        <dbReference type="EMBL" id="MFC4302524.1"/>
    </source>
</evidence>
<protein>
    <submittedName>
        <fullName evidence="2">SIS domain-containing protein</fullName>
    </submittedName>
</protein>
<dbReference type="PANTHER" id="PTHR30390">
    <property type="entry name" value="SEDOHEPTULOSE 7-PHOSPHATE ISOMERASE / DNAA INITIATOR-ASSOCIATING FACTOR FOR REPLICATION INITIATION"/>
    <property type="match status" value="1"/>
</dbReference>
<evidence type="ECO:0000313" key="3">
    <source>
        <dbReference type="Proteomes" id="UP001595755"/>
    </source>
</evidence>
<proteinExistence type="predicted"/>
<dbReference type="InterPro" id="IPR046348">
    <property type="entry name" value="SIS_dom_sf"/>
</dbReference>
<dbReference type="Proteomes" id="UP001595755">
    <property type="component" value="Unassembled WGS sequence"/>
</dbReference>
<dbReference type="InterPro" id="IPR001347">
    <property type="entry name" value="SIS_dom"/>
</dbReference>
<gene>
    <name evidence="2" type="ORF">ACFO1S_03605</name>
</gene>
<dbReference type="Pfam" id="PF13580">
    <property type="entry name" value="SIS_2"/>
    <property type="match status" value="1"/>
</dbReference>
<dbReference type="RefSeq" id="WP_204600608.1">
    <property type="nucleotide sequence ID" value="NZ_JBHSED010000003.1"/>
</dbReference>
<dbReference type="CDD" id="cd05006">
    <property type="entry name" value="SIS_GmhA"/>
    <property type="match status" value="1"/>
</dbReference>
<reference evidence="3" key="1">
    <citation type="journal article" date="2019" name="Int. J. Syst. Evol. Microbiol.">
        <title>The Global Catalogue of Microorganisms (GCM) 10K type strain sequencing project: providing services to taxonomists for standard genome sequencing and annotation.</title>
        <authorList>
            <consortium name="The Broad Institute Genomics Platform"/>
            <consortium name="The Broad Institute Genome Sequencing Center for Infectious Disease"/>
            <person name="Wu L."/>
            <person name="Ma J."/>
        </authorList>
    </citation>
    <scope>NUCLEOTIDE SEQUENCE [LARGE SCALE GENOMIC DNA]</scope>
    <source>
        <strain evidence="3">CGMCC 4.1641</strain>
    </source>
</reference>
<dbReference type="PROSITE" id="PS51464">
    <property type="entry name" value="SIS"/>
    <property type="match status" value="1"/>
</dbReference>
<dbReference type="EMBL" id="JBHSED010000003">
    <property type="protein sequence ID" value="MFC4302524.1"/>
    <property type="molecule type" value="Genomic_DNA"/>
</dbReference>
<name>A0ABV8S4P2_9BACL</name>
<evidence type="ECO:0000259" key="1">
    <source>
        <dbReference type="PROSITE" id="PS51464"/>
    </source>
</evidence>
<dbReference type="SUPFAM" id="SSF53697">
    <property type="entry name" value="SIS domain"/>
    <property type="match status" value="1"/>
</dbReference>
<dbReference type="Pfam" id="PF01380">
    <property type="entry name" value="SIS"/>
    <property type="match status" value="1"/>
</dbReference>
<dbReference type="Gene3D" id="3.40.50.10490">
    <property type="entry name" value="Glucose-6-phosphate isomerase like protein, domain 1"/>
    <property type="match status" value="1"/>
</dbReference>
<dbReference type="InterPro" id="IPR050099">
    <property type="entry name" value="SIS_GmhA/DiaA_subfam"/>
</dbReference>
<feature type="domain" description="SIS" evidence="1">
    <location>
        <begin position="29"/>
        <end position="210"/>
    </location>
</feature>
<dbReference type="InterPro" id="IPR035461">
    <property type="entry name" value="GmhA/DiaA"/>
</dbReference>
<keyword evidence="3" id="KW-1185">Reference proteome</keyword>
<accession>A0ABV8S4P2</accession>
<comment type="caution">
    <text evidence="2">The sequence shown here is derived from an EMBL/GenBank/DDBJ whole genome shotgun (WGS) entry which is preliminary data.</text>
</comment>
<sequence>MSSILNGLAAKYPELSECLPDVRKAFELLQASYDRGGKLLACGNGGSAADCEHIVGELMKGFNSRRELPESRRDTLIEAYPGEGEYLADRLQGALPAISLVSHSALMTAYANDVEAEMIFAQQVYGYGRPGDVLLGLSTSGNSRNVLRAVQVAKAFGLKTIAFTGQSGGELKRLADVTIRVPYAHTPDIQERHLPIYHAICLLLEEANFQ</sequence>